<feature type="region of interest" description="Disordered" evidence="1">
    <location>
        <begin position="37"/>
        <end position="58"/>
    </location>
</feature>
<evidence type="ECO:0008006" key="4">
    <source>
        <dbReference type="Google" id="ProtNLM"/>
    </source>
</evidence>
<feature type="compositionally biased region" description="Polar residues" evidence="1">
    <location>
        <begin position="37"/>
        <end position="49"/>
    </location>
</feature>
<evidence type="ECO:0000313" key="3">
    <source>
        <dbReference type="Proteomes" id="UP000735302"/>
    </source>
</evidence>
<dbReference type="EMBL" id="BLXT01005965">
    <property type="protein sequence ID" value="GFO27807.1"/>
    <property type="molecule type" value="Genomic_DNA"/>
</dbReference>
<reference evidence="2 3" key="1">
    <citation type="journal article" date="2021" name="Elife">
        <title>Chloroplast acquisition without the gene transfer in kleptoplastic sea slugs, Plakobranchus ocellatus.</title>
        <authorList>
            <person name="Maeda T."/>
            <person name="Takahashi S."/>
            <person name="Yoshida T."/>
            <person name="Shimamura S."/>
            <person name="Takaki Y."/>
            <person name="Nagai Y."/>
            <person name="Toyoda A."/>
            <person name="Suzuki Y."/>
            <person name="Arimoto A."/>
            <person name="Ishii H."/>
            <person name="Satoh N."/>
            <person name="Nishiyama T."/>
            <person name="Hasebe M."/>
            <person name="Maruyama T."/>
            <person name="Minagawa J."/>
            <person name="Obokata J."/>
            <person name="Shigenobu S."/>
        </authorList>
    </citation>
    <scope>NUCLEOTIDE SEQUENCE [LARGE SCALE GENOMIC DNA]</scope>
</reference>
<accession>A0AAV4C8F1</accession>
<dbReference type="Proteomes" id="UP000735302">
    <property type="component" value="Unassembled WGS sequence"/>
</dbReference>
<name>A0AAV4C8F1_9GAST</name>
<sequence>MGVCALHWPKDAPMVRAPRSRHCIPAVPPSIFPNVPQSCIPTSTQTTPRPTKKATKDARAVDVDEMGDFLEQDTIKLATFNDLLLNKLQSHGFVARGTSLDTSNKYVFFSYERKGTFPNF</sequence>
<dbReference type="AlphaFoldDB" id="A0AAV4C8F1"/>
<evidence type="ECO:0000256" key="1">
    <source>
        <dbReference type="SAM" id="MobiDB-lite"/>
    </source>
</evidence>
<evidence type="ECO:0000313" key="2">
    <source>
        <dbReference type="EMBL" id="GFO27807.1"/>
    </source>
</evidence>
<organism evidence="2 3">
    <name type="scientific">Plakobranchus ocellatus</name>
    <dbReference type="NCBI Taxonomy" id="259542"/>
    <lineage>
        <taxon>Eukaryota</taxon>
        <taxon>Metazoa</taxon>
        <taxon>Spiralia</taxon>
        <taxon>Lophotrochozoa</taxon>
        <taxon>Mollusca</taxon>
        <taxon>Gastropoda</taxon>
        <taxon>Heterobranchia</taxon>
        <taxon>Euthyneura</taxon>
        <taxon>Panpulmonata</taxon>
        <taxon>Sacoglossa</taxon>
        <taxon>Placobranchoidea</taxon>
        <taxon>Plakobranchidae</taxon>
        <taxon>Plakobranchus</taxon>
    </lineage>
</organism>
<protein>
    <recommendedName>
        <fullName evidence="4">HSF-type DNA-binding domain-containing protein</fullName>
    </recommendedName>
</protein>
<comment type="caution">
    <text evidence="2">The sequence shown here is derived from an EMBL/GenBank/DDBJ whole genome shotgun (WGS) entry which is preliminary data.</text>
</comment>
<keyword evidence="3" id="KW-1185">Reference proteome</keyword>
<gene>
    <name evidence="2" type="ORF">PoB_005431200</name>
</gene>
<proteinExistence type="predicted"/>